<evidence type="ECO:0000313" key="1">
    <source>
        <dbReference type="EMBL" id="KKN35455.1"/>
    </source>
</evidence>
<dbReference type="Gene3D" id="3.90.1720.10">
    <property type="entry name" value="endopeptidase domain like (from Nostoc punctiforme)"/>
    <property type="match status" value="1"/>
</dbReference>
<proteinExistence type="predicted"/>
<gene>
    <name evidence="1" type="ORF">LCGC14_0783580</name>
</gene>
<dbReference type="AlphaFoldDB" id="A0A0F9PV09"/>
<dbReference type="EMBL" id="LAZR01002037">
    <property type="protein sequence ID" value="KKN35455.1"/>
    <property type="molecule type" value="Genomic_DNA"/>
</dbReference>
<sequence>MKKIRYVFYMPVWRKGQWKDNFIGYGIAIWTFALNCWKPKMWKYIRKHFFSHVEMWFPDEDGKFITMTPEIDLEPFAINSVPQFTGQCFSSTMRDAQGVRFALASEVLRNPRRWWYIEATVTDTRYELMLLLAKRQEGKPYDKWGLFTGFFMLAPYLQNDDERYCSDVCAWLAWMANILPKRLWIISPRRFAWLLVKNLNRELKPLVKGKYNGKIQKHSRISRCVQIR</sequence>
<name>A0A0F9PV09_9ZZZZ</name>
<accession>A0A0F9PV09</accession>
<reference evidence="1" key="1">
    <citation type="journal article" date="2015" name="Nature">
        <title>Complex archaea that bridge the gap between prokaryotes and eukaryotes.</title>
        <authorList>
            <person name="Spang A."/>
            <person name="Saw J.H."/>
            <person name="Jorgensen S.L."/>
            <person name="Zaremba-Niedzwiedzka K."/>
            <person name="Martijn J."/>
            <person name="Lind A.E."/>
            <person name="van Eijk R."/>
            <person name="Schleper C."/>
            <person name="Guy L."/>
            <person name="Ettema T.J."/>
        </authorList>
    </citation>
    <scope>NUCLEOTIDE SEQUENCE</scope>
</reference>
<organism evidence="1">
    <name type="scientific">marine sediment metagenome</name>
    <dbReference type="NCBI Taxonomy" id="412755"/>
    <lineage>
        <taxon>unclassified sequences</taxon>
        <taxon>metagenomes</taxon>
        <taxon>ecological metagenomes</taxon>
    </lineage>
</organism>
<dbReference type="SUPFAM" id="SSF54001">
    <property type="entry name" value="Cysteine proteinases"/>
    <property type="match status" value="1"/>
</dbReference>
<protein>
    <submittedName>
        <fullName evidence="1">Uncharacterized protein</fullName>
    </submittedName>
</protein>
<dbReference type="InterPro" id="IPR038765">
    <property type="entry name" value="Papain-like_cys_pep_sf"/>
</dbReference>
<comment type="caution">
    <text evidence="1">The sequence shown here is derived from an EMBL/GenBank/DDBJ whole genome shotgun (WGS) entry which is preliminary data.</text>
</comment>